<name>C7ZAH9_FUSV7</name>
<protein>
    <recommendedName>
        <fullName evidence="4">Nephrocystin 3-like N-terminal domain-containing protein</fullName>
    </recommendedName>
</protein>
<feature type="domain" description="Nephrocystin 3-like N-terminal" evidence="4">
    <location>
        <begin position="475"/>
        <end position="611"/>
    </location>
</feature>
<keyword evidence="1" id="KW-0677">Repeat</keyword>
<sequence length="690" mass="78381">MSPLIFYLFLAFEPTTAMRDSNSPPRHSFLRRGLLRSKAHSRPPSPKMVDKFLRQRVDSFRAAPPGPSQYDDREERYKAQDSIAVEDLKQILDAHDKDPATELKVSGSSWDTVFDQMADAKRRHENKTDYSSKAEVGIDIMSSYINIVPDEFGLGVLKGGLALIFNATKTHRENRERILNTLETLPEAIVTINMAHALLHPEPKDTALQIEFLSMLIRDIPALVKILLGEETSCITYLIRTGAGAGYRKVVDLLLLDIPNTSTIDDILSRWGQRIGQLKEHVEQLKIRLQDKFFAKLDRIEGKMEASETGIRDLLAGNKSMQKSMMEKWTELTAQIQKPVADISQATETFADVATSFREDMKSRCRDIELEEELRRERDMRDRERETFSREREQFLRTVENSQTRQERLEQECLHLNNQVEELSRQVTKTRLEPRMAIEPIQLLGVLGLSVYDPWDDLDVVLRHAEHYDASLRGQAQWLVQTAEFQSWLHEDSSSVLLADGCMDPEFISPMSGFCCGLITSFMDNPDLAVTFFFAGLHTSKTLSGPTAIMRSLIAQLLLNPNLPKPDLGFVSEAMLEACAQRDCRTLCDVFVSIVKQVPPQMAVFCIVDGIIWYEQAPWVADMNFVASMFEHLAKRTNPDHSGLVKVLLTTPTRSISIVDMTTRKQSVWWHVALANGDVHPGMAPQLVEY</sequence>
<dbReference type="OMA" id="NNIKALC"/>
<dbReference type="KEGG" id="nhe:NECHADRAFT_82103"/>
<evidence type="ECO:0000256" key="3">
    <source>
        <dbReference type="SAM" id="SignalP"/>
    </source>
</evidence>
<proteinExistence type="predicted"/>
<organism evidence="5 6">
    <name type="scientific">Fusarium vanettenii (strain ATCC MYA-4622 / CBS 123669 / FGSC 9596 / NRRL 45880 / 77-13-4)</name>
    <name type="common">Fusarium solani subsp. pisi</name>
    <dbReference type="NCBI Taxonomy" id="660122"/>
    <lineage>
        <taxon>Eukaryota</taxon>
        <taxon>Fungi</taxon>
        <taxon>Dikarya</taxon>
        <taxon>Ascomycota</taxon>
        <taxon>Pezizomycotina</taxon>
        <taxon>Sordariomycetes</taxon>
        <taxon>Hypocreomycetidae</taxon>
        <taxon>Hypocreales</taxon>
        <taxon>Nectriaceae</taxon>
        <taxon>Fusarium</taxon>
        <taxon>Fusarium solani species complex</taxon>
        <taxon>Fusarium vanettenii</taxon>
    </lineage>
</organism>
<feature type="coiled-coil region" evidence="2">
    <location>
        <begin position="392"/>
        <end position="433"/>
    </location>
</feature>
<dbReference type="PANTHER" id="PTHR40619">
    <property type="entry name" value="FUNGAL STAND N-TERMINAL GOODBYE DOMAIN-CONTAINING PROTEIN"/>
    <property type="match status" value="1"/>
</dbReference>
<dbReference type="InParanoid" id="C7ZAH9"/>
<dbReference type="InterPro" id="IPR056884">
    <property type="entry name" value="NPHP3-like_N"/>
</dbReference>
<evidence type="ECO:0000256" key="2">
    <source>
        <dbReference type="SAM" id="Coils"/>
    </source>
</evidence>
<evidence type="ECO:0000313" key="6">
    <source>
        <dbReference type="Proteomes" id="UP000005206"/>
    </source>
</evidence>
<dbReference type="VEuPathDB" id="FungiDB:NECHADRAFT_82103"/>
<dbReference type="PANTHER" id="PTHR40619:SF3">
    <property type="entry name" value="FUNGAL STAND N-TERMINAL GOODBYE DOMAIN-CONTAINING PROTEIN"/>
    <property type="match status" value="1"/>
</dbReference>
<dbReference type="AlphaFoldDB" id="C7ZAH9"/>
<dbReference type="Pfam" id="PF24883">
    <property type="entry name" value="NPHP3_N"/>
    <property type="match status" value="1"/>
</dbReference>
<feature type="signal peptide" evidence="3">
    <location>
        <begin position="1"/>
        <end position="17"/>
    </location>
</feature>
<dbReference type="eggNOG" id="ENOG502SHWH">
    <property type="taxonomic scope" value="Eukaryota"/>
</dbReference>
<gene>
    <name evidence="5" type="ORF">NECHADRAFT_82103</name>
</gene>
<dbReference type="Proteomes" id="UP000005206">
    <property type="component" value="Chromosome 6"/>
</dbReference>
<keyword evidence="3" id="KW-0732">Signal</keyword>
<keyword evidence="2" id="KW-0175">Coiled coil</keyword>
<evidence type="ECO:0000259" key="4">
    <source>
        <dbReference type="Pfam" id="PF24883"/>
    </source>
</evidence>
<keyword evidence="6" id="KW-1185">Reference proteome</keyword>
<dbReference type="HOGENOM" id="CLU_027356_0_0_1"/>
<reference evidence="5 6" key="1">
    <citation type="journal article" date="2009" name="PLoS Genet.">
        <title>The genome of Nectria haematococca: contribution of supernumerary chromosomes to gene expansion.</title>
        <authorList>
            <person name="Coleman J.J."/>
            <person name="Rounsley S.D."/>
            <person name="Rodriguez-Carres M."/>
            <person name="Kuo A."/>
            <person name="Wasmann C.C."/>
            <person name="Grimwood J."/>
            <person name="Schmutz J."/>
            <person name="Taga M."/>
            <person name="White G.J."/>
            <person name="Zhou S."/>
            <person name="Schwartz D.C."/>
            <person name="Freitag M."/>
            <person name="Ma L.J."/>
            <person name="Danchin E.G."/>
            <person name="Henrissat B."/>
            <person name="Coutinho P.M."/>
            <person name="Nelson D.R."/>
            <person name="Straney D."/>
            <person name="Napoli C.A."/>
            <person name="Barker B.M."/>
            <person name="Gribskov M."/>
            <person name="Rep M."/>
            <person name="Kroken S."/>
            <person name="Molnar I."/>
            <person name="Rensing C."/>
            <person name="Kennell J.C."/>
            <person name="Zamora J."/>
            <person name="Farman M.L."/>
            <person name="Selker E.U."/>
            <person name="Salamov A."/>
            <person name="Shapiro H."/>
            <person name="Pangilinan J."/>
            <person name="Lindquist E."/>
            <person name="Lamers C."/>
            <person name="Grigoriev I.V."/>
            <person name="Geiser D.M."/>
            <person name="Covert S.F."/>
            <person name="Temporini E."/>
            <person name="Vanetten H.D."/>
        </authorList>
    </citation>
    <scope>NUCLEOTIDE SEQUENCE [LARGE SCALE GENOMIC DNA]</scope>
    <source>
        <strain evidence="6">ATCC MYA-4622 / CBS 123669 / FGSC 9596 / NRRL 45880 / 77-13-4</strain>
    </source>
</reference>
<feature type="chain" id="PRO_5002986931" description="Nephrocystin 3-like N-terminal domain-containing protein" evidence="3">
    <location>
        <begin position="18"/>
        <end position="690"/>
    </location>
</feature>
<evidence type="ECO:0000256" key="1">
    <source>
        <dbReference type="ARBA" id="ARBA00022737"/>
    </source>
</evidence>
<accession>C7ZAH9</accession>
<dbReference type="OrthoDB" id="5419927at2759"/>
<evidence type="ECO:0000313" key="5">
    <source>
        <dbReference type="EMBL" id="EEU39277.1"/>
    </source>
</evidence>
<dbReference type="RefSeq" id="XP_003044990.1">
    <property type="nucleotide sequence ID" value="XM_003044944.1"/>
</dbReference>
<dbReference type="GeneID" id="9672349"/>
<dbReference type="EMBL" id="GG698912">
    <property type="protein sequence ID" value="EEU39277.1"/>
    <property type="molecule type" value="Genomic_DNA"/>
</dbReference>